<dbReference type="HOGENOM" id="CLU_1839029_0_0_1"/>
<proteinExistence type="predicted"/>
<evidence type="ECO:0000313" key="2">
    <source>
        <dbReference type="EMBL" id="CAK60342.1"/>
    </source>
</evidence>
<evidence type="ECO:0000313" key="3">
    <source>
        <dbReference type="Proteomes" id="UP000000600"/>
    </source>
</evidence>
<reference evidence="2 3" key="1">
    <citation type="journal article" date="2006" name="Nature">
        <title>Global trends of whole-genome duplications revealed by the ciliate Paramecium tetraurelia.</title>
        <authorList>
            <consortium name="Genoscope"/>
            <person name="Aury J.-M."/>
            <person name="Jaillon O."/>
            <person name="Duret L."/>
            <person name="Noel B."/>
            <person name="Jubin C."/>
            <person name="Porcel B.M."/>
            <person name="Segurens B."/>
            <person name="Daubin V."/>
            <person name="Anthouard V."/>
            <person name="Aiach N."/>
            <person name="Arnaiz O."/>
            <person name="Billaut A."/>
            <person name="Beisson J."/>
            <person name="Blanc I."/>
            <person name="Bouhouche K."/>
            <person name="Camara F."/>
            <person name="Duharcourt S."/>
            <person name="Guigo R."/>
            <person name="Gogendeau D."/>
            <person name="Katinka M."/>
            <person name="Keller A.-M."/>
            <person name="Kissmehl R."/>
            <person name="Klotz C."/>
            <person name="Koll F."/>
            <person name="Le Moue A."/>
            <person name="Lepere C."/>
            <person name="Malinsky S."/>
            <person name="Nowacki M."/>
            <person name="Nowak J.K."/>
            <person name="Plattner H."/>
            <person name="Poulain J."/>
            <person name="Ruiz F."/>
            <person name="Serrano V."/>
            <person name="Zagulski M."/>
            <person name="Dessen P."/>
            <person name="Betermier M."/>
            <person name="Weissenbach J."/>
            <person name="Scarpelli C."/>
            <person name="Schachter V."/>
            <person name="Sperling L."/>
            <person name="Meyer E."/>
            <person name="Cohen J."/>
            <person name="Wincker P."/>
        </authorList>
    </citation>
    <scope>NUCLEOTIDE SEQUENCE [LARGE SCALE GENOMIC DNA]</scope>
    <source>
        <strain evidence="2 3">Stock d4-2</strain>
    </source>
</reference>
<feature type="region of interest" description="Disordered" evidence="1">
    <location>
        <begin position="37"/>
        <end position="65"/>
    </location>
</feature>
<gene>
    <name evidence="2" type="ORF">GSPATT00005091001</name>
</gene>
<dbReference type="AlphaFoldDB" id="A0BP75"/>
<dbReference type="EMBL" id="CT868008">
    <property type="protein sequence ID" value="CAK60342.1"/>
    <property type="molecule type" value="Genomic_DNA"/>
</dbReference>
<dbReference type="InParanoid" id="A0BP75"/>
<dbReference type="KEGG" id="ptm:GSPATT00005091001"/>
<sequence>MSNSRKRLIRNSPDKNSNHTEALSDIEEEYNLNNYKYDGKSQYDQKKQSEQQLNVQKQSQHSKVEKLTTQISEVLATQKTQKQTKSQIPAQPQKKPSTQRIPNQPNLFQFFGKCVPNQPFIWFIRETKGDNEKTVSRYQC</sequence>
<name>A0BP75_PARTE</name>
<dbReference type="Proteomes" id="UP000000600">
    <property type="component" value="Unassembled WGS sequence"/>
</dbReference>
<protein>
    <submittedName>
        <fullName evidence="2">Uncharacterized protein</fullName>
    </submittedName>
</protein>
<dbReference type="GeneID" id="5013524"/>
<dbReference type="RefSeq" id="XP_001427740.1">
    <property type="nucleotide sequence ID" value="XM_001427703.1"/>
</dbReference>
<feature type="region of interest" description="Disordered" evidence="1">
    <location>
        <begin position="77"/>
        <end position="104"/>
    </location>
</feature>
<evidence type="ECO:0000256" key="1">
    <source>
        <dbReference type="SAM" id="MobiDB-lite"/>
    </source>
</evidence>
<feature type="compositionally biased region" description="Polar residues" evidence="1">
    <location>
        <begin position="50"/>
        <end position="65"/>
    </location>
</feature>
<feature type="compositionally biased region" description="Polar residues" evidence="1">
    <location>
        <begin position="86"/>
        <end position="104"/>
    </location>
</feature>
<feature type="region of interest" description="Disordered" evidence="1">
    <location>
        <begin position="1"/>
        <end position="24"/>
    </location>
</feature>
<feature type="compositionally biased region" description="Basic and acidic residues" evidence="1">
    <location>
        <begin position="37"/>
        <end position="49"/>
    </location>
</feature>
<organism evidence="2 3">
    <name type="scientific">Paramecium tetraurelia</name>
    <dbReference type="NCBI Taxonomy" id="5888"/>
    <lineage>
        <taxon>Eukaryota</taxon>
        <taxon>Sar</taxon>
        <taxon>Alveolata</taxon>
        <taxon>Ciliophora</taxon>
        <taxon>Intramacronucleata</taxon>
        <taxon>Oligohymenophorea</taxon>
        <taxon>Peniculida</taxon>
        <taxon>Parameciidae</taxon>
        <taxon>Paramecium</taxon>
    </lineage>
</organism>
<accession>A0BP75</accession>
<keyword evidence="3" id="KW-1185">Reference proteome</keyword>